<sequence length="663" mass="74581">MVPPSQLFVRTGDGKPMEFYLEVGLPRPERCRLQALVVGHGGALVTNPARRRHAVTLGAGVPGSQQRPDVCDRQDTFSIKFVDECVRKGRVVDLCPFRLQSTSRYSRSEWVNDVLLGWSAWSDLAVWKAPPDSDTDEELALQGCCPQGGRQAGWASPVRRTEALVRFVAEYGYMKYPSVMTLKFWFWMAFRLPAVLSGHFTAVALLPLFQTVCIKARLGQVDPRLADFKSTVPLHMVESAASTTGAKLPLTEDEQRALEKYCEEETNRYQPVRQPGNSDTESEDLIGAKASGNKLFVRTGDGKPMEFYLEAGLPRPERCRLQALVVGHGGTLVTNPARRRHVVTLGAGVPGSQLRKATSVRRDTFSIKFVDECVRKGRVVDLCPFRLQSTSRYNRPEWVNDVLLGWCAWSDLGVETAVPYSYFVGQLHMVLLSLRGGRLGFTREKDEALVRFVAEYGIRHIFPPVTGKLFWFWMASQLPAVLSGHSPPSLFDRFFEQVGPRLADFKSTVPLHLLKMASLFTGTRLPLTEDEQRALAKRKQEVKYRCQQVLWRRRRQLPFFAGDSCTEAGDLICATDSGNKAYSRAEEDVLVRRVLAEHAAGGLLGGRRVWQKIEDSGVLPGRSWQSWQSLKERFHKRIAPALHHEYNEVDSVFRVFLAAELGL</sequence>
<dbReference type="InterPro" id="IPR001357">
    <property type="entry name" value="BRCT_dom"/>
</dbReference>
<dbReference type="EMBL" id="VIIS01001041">
    <property type="protein sequence ID" value="KAF0302610.1"/>
    <property type="molecule type" value="Genomic_DNA"/>
</dbReference>
<dbReference type="OrthoDB" id="6404457at2759"/>
<accession>A0A6A4WG42</accession>
<keyword evidence="2" id="KW-0779">Telomere</keyword>
<evidence type="ECO:0000259" key="3">
    <source>
        <dbReference type="PROSITE" id="PS50172"/>
    </source>
</evidence>
<dbReference type="GO" id="GO:0006355">
    <property type="term" value="P:regulation of DNA-templated transcription"/>
    <property type="evidence" value="ECO:0007669"/>
    <property type="project" value="UniProtKB-UniRule"/>
</dbReference>
<comment type="function">
    <text evidence="2">Acts both as a regulator of telomere function and as a transcription regulator. Involved in the regulation of telomere length and protection as a component of the shelterin complex (telosome). Does not bind DNA directly: recruited to telomeric double-stranded 5'-TTAGGG-3' repeats via its interaction with terf2. Independently of its function in telomeres, also acts as a transcription regulator: recruited to extratelomeric 5'-TTAGGG-3' sites via its association with terf2 or other factors, and regulates gene expression.</text>
</comment>
<evidence type="ECO:0000313" key="5">
    <source>
        <dbReference type="Proteomes" id="UP000440578"/>
    </source>
</evidence>
<keyword evidence="5" id="KW-1185">Reference proteome</keyword>
<organism evidence="4 5">
    <name type="scientific">Amphibalanus amphitrite</name>
    <name type="common">Striped barnacle</name>
    <name type="synonym">Balanus amphitrite</name>
    <dbReference type="NCBI Taxonomy" id="1232801"/>
    <lineage>
        <taxon>Eukaryota</taxon>
        <taxon>Metazoa</taxon>
        <taxon>Ecdysozoa</taxon>
        <taxon>Arthropoda</taxon>
        <taxon>Crustacea</taxon>
        <taxon>Multicrustacea</taxon>
        <taxon>Cirripedia</taxon>
        <taxon>Thoracica</taxon>
        <taxon>Thoracicalcarea</taxon>
        <taxon>Balanomorpha</taxon>
        <taxon>Balanoidea</taxon>
        <taxon>Balanidae</taxon>
        <taxon>Amphibalaninae</taxon>
        <taxon>Amphibalanus</taxon>
    </lineage>
</organism>
<keyword evidence="2" id="KW-0805">Transcription regulation</keyword>
<dbReference type="PANTHER" id="PTHR16466">
    <property type="entry name" value="TELOMERE REPEAT-BINDING FACTOR 2-INTERACTING PROTEIN 1"/>
    <property type="match status" value="1"/>
</dbReference>
<evidence type="ECO:0000313" key="4">
    <source>
        <dbReference type="EMBL" id="KAF0302610.1"/>
    </source>
</evidence>
<dbReference type="Proteomes" id="UP000440578">
    <property type="component" value="Unassembled WGS sequence"/>
</dbReference>
<reference evidence="4 5" key="1">
    <citation type="submission" date="2019-07" db="EMBL/GenBank/DDBJ databases">
        <title>Draft genome assembly of a fouling barnacle, Amphibalanus amphitrite (Darwin, 1854): The first reference genome for Thecostraca.</title>
        <authorList>
            <person name="Kim W."/>
        </authorList>
    </citation>
    <scope>NUCLEOTIDE SEQUENCE [LARGE SCALE GENOMIC DNA]</scope>
    <source>
        <strain evidence="4">SNU_AA5</strain>
        <tissue evidence="4">Soma without cirri and trophi</tissue>
    </source>
</reference>
<protein>
    <recommendedName>
        <fullName evidence="2">Telomeric repeat-binding factor 2-interacting protein 1</fullName>
        <shortName evidence="2">TERF2-interacting telomeric protein 1</shortName>
    </recommendedName>
    <alternativeName>
        <fullName evidence="2">Repressor/activator protein 1 homolog</fullName>
    </alternativeName>
</protein>
<proteinExistence type="inferred from homology"/>
<dbReference type="Pfam" id="PF16589">
    <property type="entry name" value="BRCT_2"/>
    <property type="match status" value="1"/>
</dbReference>
<keyword evidence="2" id="KW-0158">Chromosome</keyword>
<feature type="domain" description="BRCT" evidence="3">
    <location>
        <begin position="305"/>
        <end position="387"/>
    </location>
</feature>
<evidence type="ECO:0000256" key="2">
    <source>
        <dbReference type="RuleBase" id="RU367107"/>
    </source>
</evidence>
<dbReference type="InterPro" id="IPR036420">
    <property type="entry name" value="BRCT_dom_sf"/>
</dbReference>
<comment type="caution">
    <text evidence="4">The sequence shown here is derived from an EMBL/GenBank/DDBJ whole genome shotgun (WGS) entry which is preliminary data.</text>
</comment>
<name>A0A6A4WG42_AMPAM</name>
<comment type="similarity">
    <text evidence="2">Belongs to the RAP1 family.</text>
</comment>
<comment type="subunit">
    <text evidence="2">Homodimer.</text>
</comment>
<keyword evidence="1 2" id="KW-0539">Nucleus</keyword>
<dbReference type="GO" id="GO:0042162">
    <property type="term" value="F:telomeric DNA binding"/>
    <property type="evidence" value="ECO:0007669"/>
    <property type="project" value="TreeGrafter"/>
</dbReference>
<dbReference type="SUPFAM" id="SSF52113">
    <property type="entry name" value="BRCT domain"/>
    <property type="match status" value="1"/>
</dbReference>
<dbReference type="GO" id="GO:0031848">
    <property type="term" value="P:protection from non-homologous end joining at telomere"/>
    <property type="evidence" value="ECO:0007669"/>
    <property type="project" value="TreeGrafter"/>
</dbReference>
<evidence type="ECO:0000256" key="1">
    <source>
        <dbReference type="ARBA" id="ARBA00023242"/>
    </source>
</evidence>
<dbReference type="GO" id="GO:0070187">
    <property type="term" value="C:shelterin complex"/>
    <property type="evidence" value="ECO:0007669"/>
    <property type="project" value="TreeGrafter"/>
</dbReference>
<dbReference type="AlphaFoldDB" id="A0A6A4WG42"/>
<gene>
    <name evidence="4" type="primary">TERF2IP_1</name>
    <name evidence="4" type="ORF">FJT64_025291</name>
</gene>
<dbReference type="Gene3D" id="3.40.50.10190">
    <property type="entry name" value="BRCT domain"/>
    <property type="match status" value="1"/>
</dbReference>
<dbReference type="GO" id="GO:0010833">
    <property type="term" value="P:telomere maintenance via telomere lengthening"/>
    <property type="evidence" value="ECO:0007669"/>
    <property type="project" value="UniProtKB-UniRule"/>
</dbReference>
<keyword evidence="2" id="KW-0804">Transcription</keyword>
<dbReference type="InterPro" id="IPR039595">
    <property type="entry name" value="TE2IP/Rap1"/>
</dbReference>
<comment type="subcellular location">
    <subcellularLocation>
        <location evidence="2">Nucleus</location>
    </subcellularLocation>
    <subcellularLocation>
        <location evidence="2">Chromosome</location>
        <location evidence="2">Telomere</location>
    </subcellularLocation>
</comment>
<dbReference type="Gene3D" id="1.10.10.60">
    <property type="entry name" value="Homeodomain-like"/>
    <property type="match status" value="1"/>
</dbReference>
<dbReference type="PANTHER" id="PTHR16466:SF6">
    <property type="entry name" value="TELOMERIC REPEAT-BINDING FACTOR 2-INTERACTING PROTEIN 1"/>
    <property type="match status" value="1"/>
</dbReference>
<keyword evidence="2" id="KW-0010">Activator</keyword>
<dbReference type="PROSITE" id="PS50172">
    <property type="entry name" value="BRCT"/>
    <property type="match status" value="1"/>
</dbReference>